<accession>A0ABW7CA90</accession>
<protein>
    <recommendedName>
        <fullName evidence="3">Phycobilisome degradation protein nblA</fullName>
    </recommendedName>
</protein>
<keyword evidence="2" id="KW-1185">Reference proteome</keyword>
<evidence type="ECO:0000313" key="2">
    <source>
        <dbReference type="Proteomes" id="UP001604335"/>
    </source>
</evidence>
<gene>
    <name evidence="1" type="ORF">VPK24_10585</name>
</gene>
<dbReference type="Proteomes" id="UP001604335">
    <property type="component" value="Unassembled WGS sequence"/>
</dbReference>
<dbReference type="EMBL" id="JAZAQF010000059">
    <property type="protein sequence ID" value="MFG3818082.1"/>
    <property type="molecule type" value="Genomic_DNA"/>
</dbReference>
<evidence type="ECO:0008006" key="3">
    <source>
        <dbReference type="Google" id="ProtNLM"/>
    </source>
</evidence>
<proteinExistence type="predicted"/>
<sequence length="68" mass="7813">MANAVNLSDATLMDIYADAMTSGVLTEDQCERLHEAMVDNDLTEHEQQALNRIFHSVWRGWLRYGDRS</sequence>
<reference evidence="2" key="1">
    <citation type="journal article" date="2024" name="Algal Res.">
        <title>Biochemical, toxicological and genomic investigation of a high-biomass producing Limnothrix strain isolated from Italian shallow drinking water reservoir.</title>
        <authorList>
            <person name="Simonazzi M."/>
            <person name="Shishido T.K."/>
            <person name="Delbaje E."/>
            <person name="Wahlsten M."/>
            <person name="Fewer D.P."/>
            <person name="Sivonen K."/>
            <person name="Pezzolesi L."/>
            <person name="Pistocchi R."/>
        </authorList>
    </citation>
    <scope>NUCLEOTIDE SEQUENCE [LARGE SCALE GENOMIC DNA]</scope>
    <source>
        <strain evidence="2">LRLZ20PSL1</strain>
    </source>
</reference>
<evidence type="ECO:0000313" key="1">
    <source>
        <dbReference type="EMBL" id="MFG3818082.1"/>
    </source>
</evidence>
<comment type="caution">
    <text evidence="1">The sequence shown here is derived from an EMBL/GenBank/DDBJ whole genome shotgun (WGS) entry which is preliminary data.</text>
</comment>
<organism evidence="1 2">
    <name type="scientific">Limnothrix redekei LRLZ20PSL1</name>
    <dbReference type="NCBI Taxonomy" id="3112953"/>
    <lineage>
        <taxon>Bacteria</taxon>
        <taxon>Bacillati</taxon>
        <taxon>Cyanobacteriota</taxon>
        <taxon>Cyanophyceae</taxon>
        <taxon>Pseudanabaenales</taxon>
        <taxon>Pseudanabaenaceae</taxon>
        <taxon>Limnothrix</taxon>
    </lineage>
</organism>
<name>A0ABW7CA90_9CYAN</name>